<accession>A0A0D9QUC5</accession>
<keyword evidence="2" id="KW-1185">Reference proteome</keyword>
<evidence type="ECO:0000313" key="1">
    <source>
        <dbReference type="EMBL" id="KJP90166.1"/>
    </source>
</evidence>
<protein>
    <submittedName>
        <fullName evidence="1">Uncharacterized protein</fullName>
    </submittedName>
</protein>
<dbReference type="OMA" id="CYSHKGV"/>
<dbReference type="EMBL" id="KQ001645">
    <property type="protein sequence ID" value="KJP90166.1"/>
    <property type="molecule type" value="Genomic_DNA"/>
</dbReference>
<proteinExistence type="predicted"/>
<dbReference type="OrthoDB" id="379355at2759"/>
<gene>
    <name evidence="1" type="ORF">AK88_00014</name>
</gene>
<organism evidence="1 2">
    <name type="scientific">Plasmodium fragile</name>
    <dbReference type="NCBI Taxonomy" id="5857"/>
    <lineage>
        <taxon>Eukaryota</taxon>
        <taxon>Sar</taxon>
        <taxon>Alveolata</taxon>
        <taxon>Apicomplexa</taxon>
        <taxon>Aconoidasida</taxon>
        <taxon>Haemosporida</taxon>
        <taxon>Plasmodiidae</taxon>
        <taxon>Plasmodium</taxon>
        <taxon>Plasmodium (Plasmodium)</taxon>
    </lineage>
</organism>
<name>A0A0D9QUC5_PLAFR</name>
<dbReference type="Proteomes" id="UP000054561">
    <property type="component" value="Unassembled WGS sequence"/>
</dbReference>
<dbReference type="AlphaFoldDB" id="A0A0D9QUC5"/>
<dbReference type="RefSeq" id="XP_012333088.1">
    <property type="nucleotide sequence ID" value="XM_012477665.1"/>
</dbReference>
<dbReference type="GeneID" id="24265328"/>
<reference evidence="1 2" key="1">
    <citation type="submission" date="2014-03" db="EMBL/GenBank/DDBJ databases">
        <title>The Genome Sequence of Plasmodium fragile nilgiri.</title>
        <authorList>
            <consortium name="The Broad Institute Genomics Platform"/>
            <consortium name="The Broad Institute Genome Sequencing Center for Infectious Disease"/>
            <person name="Neafsey D."/>
            <person name="Duraisingh M."/>
            <person name="Young S.K."/>
            <person name="Zeng Q."/>
            <person name="Gargeya S."/>
            <person name="Abouelleil A."/>
            <person name="Alvarado L."/>
            <person name="Chapman S.B."/>
            <person name="Gainer-Dewar J."/>
            <person name="Goldberg J."/>
            <person name="Griggs A."/>
            <person name="Gujja S."/>
            <person name="Hansen M."/>
            <person name="Howarth C."/>
            <person name="Imamovic A."/>
            <person name="Larimer J."/>
            <person name="Pearson M."/>
            <person name="Poon T.W."/>
            <person name="Priest M."/>
            <person name="Roberts A."/>
            <person name="Saif S."/>
            <person name="Shea T."/>
            <person name="Sykes S."/>
            <person name="Wortman J."/>
            <person name="Nusbaum C."/>
            <person name="Birren B."/>
        </authorList>
    </citation>
    <scope>NUCLEOTIDE SEQUENCE [LARGE SCALE GENOMIC DNA]</scope>
    <source>
        <strain evidence="2">nilgiri</strain>
    </source>
</reference>
<evidence type="ECO:0000313" key="2">
    <source>
        <dbReference type="Proteomes" id="UP000054561"/>
    </source>
</evidence>
<dbReference type="VEuPathDB" id="PlasmoDB:AK88_00014"/>
<sequence length="70" mass="7909">MRSCYSHKGVSPGKHPLRCVASDKLGKEDIQSANNGYYADCTLCGINHKDPHKQALYPLREEQHRVNKVD</sequence>